<name>A0AAW0S4A7_9HYPO</name>
<dbReference type="Pfam" id="PF08240">
    <property type="entry name" value="ADH_N"/>
    <property type="match status" value="1"/>
</dbReference>
<evidence type="ECO:0000259" key="2">
    <source>
        <dbReference type="SMART" id="SM00829"/>
    </source>
</evidence>
<evidence type="ECO:0000256" key="1">
    <source>
        <dbReference type="ARBA" id="ARBA00005179"/>
    </source>
</evidence>
<proteinExistence type="predicted"/>
<dbReference type="Pfam" id="PF00107">
    <property type="entry name" value="ADH_zinc_N"/>
    <property type="match status" value="1"/>
</dbReference>
<feature type="domain" description="Enoyl reductase (ER)" evidence="2">
    <location>
        <begin position="42"/>
        <end position="379"/>
    </location>
</feature>
<gene>
    <name evidence="3" type="ORF">G3M48_008225</name>
</gene>
<comment type="pathway">
    <text evidence="1">Secondary metabolite biosynthesis.</text>
</comment>
<evidence type="ECO:0000313" key="3">
    <source>
        <dbReference type="EMBL" id="KAK8149070.1"/>
    </source>
</evidence>
<dbReference type="PANTHER" id="PTHR45033:SF3">
    <property type="entry name" value="DEHYDROGENASE, PUTATIVE (AFU_ORTHOLOGUE AFUA_2G13270)-RELATED"/>
    <property type="match status" value="1"/>
</dbReference>
<dbReference type="SMART" id="SM00829">
    <property type="entry name" value="PKS_ER"/>
    <property type="match status" value="1"/>
</dbReference>
<dbReference type="InterPro" id="IPR013154">
    <property type="entry name" value="ADH-like_N"/>
</dbReference>
<reference evidence="3 4" key="1">
    <citation type="submission" date="2020-02" db="EMBL/GenBank/DDBJ databases">
        <title>Comparative genomics of the hypocrealean fungal genus Beauvera.</title>
        <authorList>
            <person name="Showalter D.N."/>
            <person name="Bushley K.E."/>
            <person name="Rehner S.A."/>
        </authorList>
    </citation>
    <scope>NUCLEOTIDE SEQUENCE [LARGE SCALE GENOMIC DNA]</scope>
    <source>
        <strain evidence="3 4">ARSEF4384</strain>
    </source>
</reference>
<dbReference type="Proteomes" id="UP001397290">
    <property type="component" value="Unassembled WGS sequence"/>
</dbReference>
<dbReference type="Gene3D" id="3.90.180.10">
    <property type="entry name" value="Medium-chain alcohol dehydrogenases, catalytic domain"/>
    <property type="match status" value="1"/>
</dbReference>
<organism evidence="3 4">
    <name type="scientific">Beauveria asiatica</name>
    <dbReference type="NCBI Taxonomy" id="1069075"/>
    <lineage>
        <taxon>Eukaryota</taxon>
        <taxon>Fungi</taxon>
        <taxon>Dikarya</taxon>
        <taxon>Ascomycota</taxon>
        <taxon>Pezizomycotina</taxon>
        <taxon>Sordariomycetes</taxon>
        <taxon>Hypocreomycetidae</taxon>
        <taxon>Hypocreales</taxon>
        <taxon>Cordycipitaceae</taxon>
        <taxon>Beauveria</taxon>
    </lineage>
</organism>
<dbReference type="SUPFAM" id="SSF51735">
    <property type="entry name" value="NAD(P)-binding Rossmann-fold domains"/>
    <property type="match status" value="1"/>
</dbReference>
<dbReference type="PANTHER" id="PTHR45033">
    <property type="match status" value="1"/>
</dbReference>
<dbReference type="InterPro" id="IPR052711">
    <property type="entry name" value="Zinc_ADH-like"/>
</dbReference>
<sequence length="388" mass="41119">MPRSLQLVNIEGAKPGKVYYPYATLPPLPPSSTHSSSNHFLSPFCSIQVKQVPKPTPGPHDVLVRMTAAALNHRDLFIRQHLYPNIDPAKPLLADGCGVVVEVGSGVAHPERLLNQAVILTPSRGWDRDPQGPEDPSRFVICGSQQGTDAGCAADYVVAPAAEVELMPAHLSAVEAAALPLVGLTGWRALVTKAGIDGPGKNVLITGIGGGVALQVLQFVVAMGSNAYVTSGDQAKIDRAVAMGAKGGVVYKEPRWGSTLKKTLLPRDRPFLDAVIDGAGGSVVNETASVLRHGGIIAQYGMTVGPKMEWLMKAVLANIDLRGSTMGSRQEFTDMVGFVNKHKIKPVVSQSIRGLSNLDQINSLFDVMAAGTQFGKLVIEIDDESAKL</sequence>
<dbReference type="FunFam" id="3.40.50.720:FF:000481">
    <property type="entry name" value="Alcohol dehydrogenase, variant"/>
    <property type="match status" value="1"/>
</dbReference>
<dbReference type="InterPro" id="IPR013149">
    <property type="entry name" value="ADH-like_C"/>
</dbReference>
<dbReference type="EMBL" id="JAAHCF010000061">
    <property type="protein sequence ID" value="KAK8149070.1"/>
    <property type="molecule type" value="Genomic_DNA"/>
</dbReference>
<dbReference type="InterPro" id="IPR036291">
    <property type="entry name" value="NAD(P)-bd_dom_sf"/>
</dbReference>
<accession>A0AAW0S4A7</accession>
<dbReference type="SUPFAM" id="SSF50129">
    <property type="entry name" value="GroES-like"/>
    <property type="match status" value="1"/>
</dbReference>
<keyword evidence="4" id="KW-1185">Reference proteome</keyword>
<dbReference type="GO" id="GO:0016491">
    <property type="term" value="F:oxidoreductase activity"/>
    <property type="evidence" value="ECO:0007669"/>
    <property type="project" value="InterPro"/>
</dbReference>
<dbReference type="AlphaFoldDB" id="A0AAW0S4A7"/>
<dbReference type="InterPro" id="IPR011032">
    <property type="entry name" value="GroES-like_sf"/>
</dbReference>
<dbReference type="InterPro" id="IPR020843">
    <property type="entry name" value="ER"/>
</dbReference>
<comment type="caution">
    <text evidence="3">The sequence shown here is derived from an EMBL/GenBank/DDBJ whole genome shotgun (WGS) entry which is preliminary data.</text>
</comment>
<dbReference type="Gene3D" id="3.40.50.720">
    <property type="entry name" value="NAD(P)-binding Rossmann-like Domain"/>
    <property type="match status" value="1"/>
</dbReference>
<protein>
    <recommendedName>
        <fullName evidence="2">Enoyl reductase (ER) domain-containing protein</fullName>
    </recommendedName>
</protein>
<evidence type="ECO:0000313" key="4">
    <source>
        <dbReference type="Proteomes" id="UP001397290"/>
    </source>
</evidence>